<dbReference type="NCBIfam" id="TIGR01784">
    <property type="entry name" value="T_den_put_tspse"/>
    <property type="match status" value="1"/>
</dbReference>
<dbReference type="InterPro" id="IPR006842">
    <property type="entry name" value="Transposase_31"/>
</dbReference>
<protein>
    <recommendedName>
        <fullName evidence="2">Transposase (putative) YhgA-like domain-containing protein</fullName>
    </recommendedName>
</protein>
<reference evidence="3" key="1">
    <citation type="submission" date="2019-11" db="EMBL/GenBank/DDBJ databases">
        <authorList>
            <person name="Feng L."/>
        </authorList>
    </citation>
    <scope>NUCLEOTIDE SEQUENCE</scope>
    <source>
        <strain evidence="3">EMassiliensisLFYP7</strain>
    </source>
</reference>
<evidence type="ECO:0000259" key="2">
    <source>
        <dbReference type="Pfam" id="PF04754"/>
    </source>
</evidence>
<feature type="domain" description="Transposase (putative) YhgA-like" evidence="2">
    <location>
        <begin position="8"/>
        <end position="207"/>
    </location>
</feature>
<dbReference type="AlphaFoldDB" id="A0A6N3H8Q5"/>
<evidence type="ECO:0000313" key="3">
    <source>
        <dbReference type="EMBL" id="VYU72812.1"/>
    </source>
</evidence>
<dbReference type="EMBL" id="CACRTZ010000037">
    <property type="protein sequence ID" value="VYU72812.1"/>
    <property type="molecule type" value="Genomic_DNA"/>
</dbReference>
<proteinExistence type="inferred from homology"/>
<gene>
    <name evidence="3" type="ORF">EMLFYP7_03699</name>
</gene>
<dbReference type="Pfam" id="PF04754">
    <property type="entry name" value="Transposase_31"/>
    <property type="match status" value="1"/>
</dbReference>
<dbReference type="PANTHER" id="PTHR34611">
    <property type="match status" value="1"/>
</dbReference>
<dbReference type="InterPro" id="IPR051699">
    <property type="entry name" value="Rpn/YhgA-like_nuclease"/>
</dbReference>
<name>A0A6N3H8Q5_9ENTR</name>
<dbReference type="InterPro" id="IPR010106">
    <property type="entry name" value="RpnA"/>
</dbReference>
<organism evidence="3">
    <name type="scientific">Phytobacter massiliensis</name>
    <dbReference type="NCBI Taxonomy" id="1485952"/>
    <lineage>
        <taxon>Bacteria</taxon>
        <taxon>Pseudomonadati</taxon>
        <taxon>Pseudomonadota</taxon>
        <taxon>Gammaproteobacteria</taxon>
        <taxon>Enterobacterales</taxon>
        <taxon>Enterobacteriaceae</taxon>
        <taxon>Phytobacter</taxon>
    </lineage>
</organism>
<evidence type="ECO:0000256" key="1">
    <source>
        <dbReference type="ARBA" id="ARBA00009787"/>
    </source>
</evidence>
<dbReference type="GO" id="GO:0006310">
    <property type="term" value="P:DNA recombination"/>
    <property type="evidence" value="ECO:0007669"/>
    <property type="project" value="TreeGrafter"/>
</dbReference>
<dbReference type="PANTHER" id="PTHR34611:SF2">
    <property type="entry name" value="INACTIVE RECOMBINATION-PROMOTING NUCLEASE-LIKE PROTEIN RPNE-RELATED"/>
    <property type="match status" value="1"/>
</dbReference>
<sequence>MKTNGISHDALFKHFLAHKETAQDFLAIHLPASIREICDLATLTLESGSFVDEALRASHSDVLYSVRTRKGSGYIYALIEHQSSPDRHMAFRLMRYAIAAMQRHLDAGHTTLPLVVPILFYHGRVSPYPWSLRWLDGFAAPDFARRLYSASFPLVDITVIPDEEIVVHRRVALLELLQKHIRQRDLTLILDKLVSILLLGYTSEQQLRAAINYLLSNANTPAPAAFLRQLARHTPQHKETLMTIAEHLEELGRRKGFREGRLKGRKEGQEKGQKSEALRIAHEMLRNGLERALVLQLTGLSEAELAQPKH</sequence>
<dbReference type="GO" id="GO:1990238">
    <property type="term" value="F:double-stranded DNA endonuclease activity"/>
    <property type="evidence" value="ECO:0007669"/>
    <property type="project" value="TreeGrafter"/>
</dbReference>
<comment type="similarity">
    <text evidence="1">Belongs to the Rpn/YhgA-like nuclease family.</text>
</comment>
<accession>A0A6N3H8Q5</accession>
<dbReference type="RefSeq" id="WP_156567003.1">
    <property type="nucleotide sequence ID" value="NZ_CACRTZ010000037.1"/>
</dbReference>